<dbReference type="REBASE" id="32170">
    <property type="entry name" value="M.TsaSORF3094P"/>
</dbReference>
<evidence type="ECO:0000256" key="8">
    <source>
        <dbReference type="RuleBase" id="RU000417"/>
    </source>
</evidence>
<dbReference type="InterPro" id="IPR029063">
    <property type="entry name" value="SAM-dependent_MTases_sf"/>
</dbReference>
<dbReference type="PROSITE" id="PS00094">
    <property type="entry name" value="C5_MTASE_1"/>
    <property type="match status" value="1"/>
</dbReference>
<dbReference type="PANTHER" id="PTHR10629:SF52">
    <property type="entry name" value="DNA (CYTOSINE-5)-METHYLTRANSFERASE 1"/>
    <property type="match status" value="1"/>
</dbReference>
<organism evidence="10 11">
    <name type="scientific">Terriglobus saanensis (strain ATCC BAA-1853 / DSM 23119 / SP1PR4)</name>
    <dbReference type="NCBI Taxonomy" id="401053"/>
    <lineage>
        <taxon>Bacteria</taxon>
        <taxon>Pseudomonadati</taxon>
        <taxon>Acidobacteriota</taxon>
        <taxon>Terriglobia</taxon>
        <taxon>Terriglobales</taxon>
        <taxon>Acidobacteriaceae</taxon>
        <taxon>Terriglobus</taxon>
    </lineage>
</organism>
<dbReference type="RefSeq" id="WP_013569583.1">
    <property type="nucleotide sequence ID" value="NC_014963.1"/>
</dbReference>
<feature type="compositionally biased region" description="Polar residues" evidence="9">
    <location>
        <begin position="245"/>
        <end position="257"/>
    </location>
</feature>
<feature type="region of interest" description="Disordered" evidence="9">
    <location>
        <begin position="218"/>
        <end position="288"/>
    </location>
</feature>
<dbReference type="GO" id="GO:0032259">
    <property type="term" value="P:methylation"/>
    <property type="evidence" value="ECO:0007669"/>
    <property type="project" value="UniProtKB-KW"/>
</dbReference>
<evidence type="ECO:0000256" key="7">
    <source>
        <dbReference type="RuleBase" id="RU000416"/>
    </source>
</evidence>
<name>E8V6Q0_TERSS</name>
<dbReference type="Pfam" id="PF00145">
    <property type="entry name" value="DNA_methylase"/>
    <property type="match status" value="1"/>
</dbReference>
<proteinExistence type="inferred from homology"/>
<keyword evidence="1 6" id="KW-0489">Methyltransferase</keyword>
<dbReference type="eggNOG" id="COG0270">
    <property type="taxonomic scope" value="Bacteria"/>
</dbReference>
<evidence type="ECO:0000256" key="2">
    <source>
        <dbReference type="ARBA" id="ARBA00022679"/>
    </source>
</evidence>
<keyword evidence="2 6" id="KW-0808">Transferase</keyword>
<dbReference type="KEGG" id="tsa:AciPR4_3094"/>
<dbReference type="HOGENOM" id="CLU_006958_5_0_0"/>
<dbReference type="EMBL" id="CP002467">
    <property type="protein sequence ID" value="ADV83852.1"/>
    <property type="molecule type" value="Genomic_DNA"/>
</dbReference>
<keyword evidence="3 6" id="KW-0949">S-adenosyl-L-methionine</keyword>
<feature type="active site" evidence="6">
    <location>
        <position position="74"/>
    </location>
</feature>
<protein>
    <recommendedName>
        <fullName evidence="8">Cytosine-specific methyltransferase</fullName>
        <ecNumber evidence="8">2.1.1.37</ecNumber>
    </recommendedName>
</protein>
<dbReference type="GO" id="GO:0044027">
    <property type="term" value="P:negative regulation of gene expression via chromosomal CpG island methylation"/>
    <property type="evidence" value="ECO:0007669"/>
    <property type="project" value="TreeGrafter"/>
</dbReference>
<dbReference type="InterPro" id="IPR050390">
    <property type="entry name" value="C5-Methyltransferase"/>
</dbReference>
<dbReference type="SUPFAM" id="SSF53335">
    <property type="entry name" value="S-adenosyl-L-methionine-dependent methyltransferases"/>
    <property type="match status" value="1"/>
</dbReference>
<dbReference type="NCBIfam" id="TIGR00675">
    <property type="entry name" value="dcm"/>
    <property type="match status" value="1"/>
</dbReference>
<dbReference type="GO" id="GO:0009307">
    <property type="term" value="P:DNA restriction-modification system"/>
    <property type="evidence" value="ECO:0007669"/>
    <property type="project" value="UniProtKB-KW"/>
</dbReference>
<gene>
    <name evidence="10" type="ordered locus">AciPR4_3094</name>
</gene>
<reference evidence="10 11" key="1">
    <citation type="journal article" date="2012" name="Stand. Genomic Sci.">
        <title>Complete genome sequence of Terriglobus saanensis type strain SP1PR4(T), an Acidobacteria from tundra soil.</title>
        <authorList>
            <person name="Rawat S.R."/>
            <person name="Mannisto M.K."/>
            <person name="Starovoytov V."/>
            <person name="Goodwin L."/>
            <person name="Nolan M."/>
            <person name="Hauser L."/>
            <person name="Land M."/>
            <person name="Davenport K.W."/>
            <person name="Woyke T."/>
            <person name="Haggblom M.M."/>
        </authorList>
    </citation>
    <scope>NUCLEOTIDE SEQUENCE</scope>
    <source>
        <strain evidence="11">ATCC BAA-1853 / DSM 23119 / SP1PR4</strain>
    </source>
</reference>
<dbReference type="PANTHER" id="PTHR10629">
    <property type="entry name" value="CYTOSINE-SPECIFIC METHYLTRANSFERASE"/>
    <property type="match status" value="1"/>
</dbReference>
<dbReference type="EC" id="2.1.1.37" evidence="8"/>
<dbReference type="AlphaFoldDB" id="E8V6Q0"/>
<evidence type="ECO:0000313" key="10">
    <source>
        <dbReference type="EMBL" id="ADV83852.1"/>
    </source>
</evidence>
<dbReference type="InterPro" id="IPR001525">
    <property type="entry name" value="C5_MeTfrase"/>
</dbReference>
<dbReference type="InterPro" id="IPR018117">
    <property type="entry name" value="C5_DNA_meth_AS"/>
</dbReference>
<dbReference type="PRINTS" id="PR00105">
    <property type="entry name" value="C5METTRFRASE"/>
</dbReference>
<keyword evidence="11" id="KW-1185">Reference proteome</keyword>
<evidence type="ECO:0000256" key="3">
    <source>
        <dbReference type="ARBA" id="ARBA00022691"/>
    </source>
</evidence>
<comment type="catalytic activity">
    <reaction evidence="5 8">
        <text>a 2'-deoxycytidine in DNA + S-adenosyl-L-methionine = a 5-methyl-2'-deoxycytidine in DNA + S-adenosyl-L-homocysteine + H(+)</text>
        <dbReference type="Rhea" id="RHEA:13681"/>
        <dbReference type="Rhea" id="RHEA-COMP:11369"/>
        <dbReference type="Rhea" id="RHEA-COMP:11370"/>
        <dbReference type="ChEBI" id="CHEBI:15378"/>
        <dbReference type="ChEBI" id="CHEBI:57856"/>
        <dbReference type="ChEBI" id="CHEBI:59789"/>
        <dbReference type="ChEBI" id="CHEBI:85452"/>
        <dbReference type="ChEBI" id="CHEBI:85454"/>
        <dbReference type="EC" id="2.1.1.37"/>
    </reaction>
</comment>
<evidence type="ECO:0000256" key="6">
    <source>
        <dbReference type="PROSITE-ProRule" id="PRU01016"/>
    </source>
</evidence>
<evidence type="ECO:0000256" key="9">
    <source>
        <dbReference type="SAM" id="MobiDB-lite"/>
    </source>
</evidence>
<accession>E8V6Q0</accession>
<evidence type="ECO:0000256" key="4">
    <source>
        <dbReference type="ARBA" id="ARBA00022747"/>
    </source>
</evidence>
<dbReference type="Proteomes" id="UP000006844">
    <property type="component" value="Chromosome"/>
</dbReference>
<dbReference type="STRING" id="401053.AciPR4_3094"/>
<keyword evidence="4" id="KW-0680">Restriction system</keyword>
<dbReference type="GO" id="GO:0003677">
    <property type="term" value="F:DNA binding"/>
    <property type="evidence" value="ECO:0007669"/>
    <property type="project" value="TreeGrafter"/>
</dbReference>
<dbReference type="Gene3D" id="3.40.50.150">
    <property type="entry name" value="Vaccinia Virus protein VP39"/>
    <property type="match status" value="1"/>
</dbReference>
<evidence type="ECO:0000313" key="11">
    <source>
        <dbReference type="Proteomes" id="UP000006844"/>
    </source>
</evidence>
<evidence type="ECO:0000256" key="5">
    <source>
        <dbReference type="ARBA" id="ARBA00047422"/>
    </source>
</evidence>
<dbReference type="GO" id="GO:0003886">
    <property type="term" value="F:DNA (cytosine-5-)-methyltransferase activity"/>
    <property type="evidence" value="ECO:0007669"/>
    <property type="project" value="UniProtKB-EC"/>
</dbReference>
<evidence type="ECO:0000256" key="1">
    <source>
        <dbReference type="ARBA" id="ARBA00022603"/>
    </source>
</evidence>
<dbReference type="PROSITE" id="PS51679">
    <property type="entry name" value="SAM_MT_C5"/>
    <property type="match status" value="1"/>
</dbReference>
<sequence length="347" mass="37893">MAEFTVGSLFAGIGGIDLGFERAGFRTVWQVEINPYCQRVLAKNFPHAERYADIRECGAHNLKPVDVIVGGFPCQDISNAGKRAGITGERSGLWGEYARIVRELRPRFVFVENVAALLGRGMGTVLGDLAEIGYDAEWEIVSAADVGAPHLRERIWIVAYPNCGRRWPNAARWNYSSRENTGRAEADGVLGAIRKASGARHVADSSCERCGEARQLRCDEPPERSTCGSEDAANTEILDGGQGRQGRSTCHSENGQSKWPKALADAQHDGSHRAQGNEAESGSDRADDRLPERISQWAVEPNVGRVAHGIPARVDRLRGLGNAVVPQIPEMFARQIRTALEEQVNNA</sequence>
<comment type="similarity">
    <text evidence="6 7">Belongs to the class I-like SAM-binding methyltransferase superfamily. C5-methyltransferase family.</text>
</comment>